<dbReference type="Proteomes" id="UP000216840">
    <property type="component" value="Unassembled WGS sequence"/>
</dbReference>
<comment type="caution">
    <text evidence="1">The sequence shown here is derived from an EMBL/GenBank/DDBJ whole genome shotgun (WGS) entry which is preliminary data.</text>
</comment>
<reference evidence="1 2" key="1">
    <citation type="submission" date="2017-05" db="EMBL/GenBank/DDBJ databases">
        <title>The draft genome sequence of Idiomarina salinarum WNB302.</title>
        <authorList>
            <person name="Sun Y."/>
            <person name="Chen B."/>
            <person name="Du Z."/>
        </authorList>
    </citation>
    <scope>NUCLEOTIDE SEQUENCE [LARGE SCALE GENOMIC DNA]</scope>
    <source>
        <strain evidence="1 2">WNB302</strain>
    </source>
</reference>
<proteinExistence type="predicted"/>
<keyword evidence="2" id="KW-1185">Reference proteome</keyword>
<dbReference type="AlphaFoldDB" id="A0A265ULP6"/>
<dbReference type="EMBL" id="NGJN01000013">
    <property type="protein sequence ID" value="OZV66256.1"/>
    <property type="molecule type" value="Genomic_DNA"/>
</dbReference>
<evidence type="ECO:0000313" key="1">
    <source>
        <dbReference type="EMBL" id="OZV66256.1"/>
    </source>
</evidence>
<name>A0A265ULP6_9FLAO</name>
<sequence length="143" mass="16518">MNIKSTLIIILTICTIQISFSQNELKIARSENDRLIKVLNNSELIGENRENYLSVKIFTIDNGTGSAGFESSEVSHNLLIAVSEFDEEPNQSLFEIGPFYNPKFVKWTNEKEYEKEFEIEYGIYSNRKTIKLKININELKMAK</sequence>
<dbReference type="OrthoDB" id="1446567at2"/>
<protein>
    <submittedName>
        <fullName evidence="1">Uncharacterized protein</fullName>
    </submittedName>
</protein>
<evidence type="ECO:0000313" key="2">
    <source>
        <dbReference type="Proteomes" id="UP000216840"/>
    </source>
</evidence>
<gene>
    <name evidence="1" type="ORF">CA834_14475</name>
</gene>
<accession>A0A265ULP6</accession>
<organism evidence="1 2">
    <name type="scientific">Winogradskyella aurantia</name>
    <dbReference type="NCBI Taxonomy" id="1915063"/>
    <lineage>
        <taxon>Bacteria</taxon>
        <taxon>Pseudomonadati</taxon>
        <taxon>Bacteroidota</taxon>
        <taxon>Flavobacteriia</taxon>
        <taxon>Flavobacteriales</taxon>
        <taxon>Flavobacteriaceae</taxon>
        <taxon>Winogradskyella</taxon>
    </lineage>
</organism>